<protein>
    <recommendedName>
        <fullName evidence="1">DUF4333 domain-containing protein</fullName>
    </recommendedName>
</protein>
<gene>
    <name evidence="2" type="ORF">AVDCRST_MAG46-506</name>
</gene>
<evidence type="ECO:0000259" key="1">
    <source>
        <dbReference type="Pfam" id="PF14230"/>
    </source>
</evidence>
<dbReference type="EMBL" id="CADCUD010000039">
    <property type="protein sequence ID" value="CAA9316075.1"/>
    <property type="molecule type" value="Genomic_DNA"/>
</dbReference>
<feature type="domain" description="DUF4333" evidence="1">
    <location>
        <begin position="10"/>
        <end position="79"/>
    </location>
</feature>
<reference evidence="2" key="1">
    <citation type="submission" date="2020-02" db="EMBL/GenBank/DDBJ databases">
        <authorList>
            <person name="Meier V. D."/>
        </authorList>
    </citation>
    <scope>NUCLEOTIDE SEQUENCE</scope>
    <source>
        <strain evidence="2">AVDCRST_MAG46</strain>
    </source>
</reference>
<organism evidence="2">
    <name type="scientific">uncultured Nocardioidaceae bacterium</name>
    <dbReference type="NCBI Taxonomy" id="253824"/>
    <lineage>
        <taxon>Bacteria</taxon>
        <taxon>Bacillati</taxon>
        <taxon>Actinomycetota</taxon>
        <taxon>Actinomycetes</taxon>
        <taxon>Propionibacteriales</taxon>
        <taxon>Nocardioidaceae</taxon>
        <taxon>environmental samples</taxon>
    </lineage>
</organism>
<name>A0A6J4KW73_9ACTN</name>
<accession>A0A6J4KW73</accession>
<evidence type="ECO:0000313" key="2">
    <source>
        <dbReference type="EMBL" id="CAA9316075.1"/>
    </source>
</evidence>
<sequence>MVPALALMMMSGCGTSTVPADDVATEAEEVLGPEFGSEVTVECDDDLPGEKDAEITCLLTDPSTDDTYDMTAVVTEVDGSNVNMTFTVAPEPN</sequence>
<dbReference type="InterPro" id="IPR025637">
    <property type="entry name" value="DUF4333"/>
</dbReference>
<proteinExistence type="predicted"/>
<dbReference type="AlphaFoldDB" id="A0A6J4KW73"/>
<dbReference type="Pfam" id="PF14230">
    <property type="entry name" value="DUF4333"/>
    <property type="match status" value="1"/>
</dbReference>